<dbReference type="RefSeq" id="WP_183586463.1">
    <property type="nucleotide sequence ID" value="NZ_JACHCA010000003.1"/>
</dbReference>
<reference evidence="2 3" key="1">
    <citation type="submission" date="2020-08" db="EMBL/GenBank/DDBJ databases">
        <title>Genomic Encyclopedia of Type Strains, Phase IV (KMG-V): Genome sequencing to study the core and pangenomes of soil and plant-associated prokaryotes.</title>
        <authorList>
            <person name="Whitman W."/>
        </authorList>
    </citation>
    <scope>NUCLEOTIDE SEQUENCE [LARGE SCALE GENOMIC DNA]</scope>
    <source>
        <strain evidence="2 3">MP601</strain>
    </source>
</reference>
<dbReference type="Proteomes" id="UP000548326">
    <property type="component" value="Unassembled WGS sequence"/>
</dbReference>
<proteinExistence type="predicted"/>
<organism evidence="2 3">
    <name type="scientific">Mucilaginibacter lappiensis</name>
    <dbReference type="NCBI Taxonomy" id="354630"/>
    <lineage>
        <taxon>Bacteria</taxon>
        <taxon>Pseudomonadati</taxon>
        <taxon>Bacteroidota</taxon>
        <taxon>Sphingobacteriia</taxon>
        <taxon>Sphingobacteriales</taxon>
        <taxon>Sphingobacteriaceae</taxon>
        <taxon>Mucilaginibacter</taxon>
    </lineage>
</organism>
<dbReference type="Gene3D" id="3.10.450.50">
    <property type="match status" value="1"/>
</dbReference>
<dbReference type="InterPro" id="IPR032710">
    <property type="entry name" value="NTF2-like_dom_sf"/>
</dbReference>
<dbReference type="EMBL" id="JACHCA010000003">
    <property type="protein sequence ID" value="MBB6127244.1"/>
    <property type="molecule type" value="Genomic_DNA"/>
</dbReference>
<dbReference type="InterPro" id="IPR037401">
    <property type="entry name" value="SnoaL-like"/>
</dbReference>
<feature type="domain" description="SnoaL-like" evidence="1">
    <location>
        <begin position="9"/>
        <end position="88"/>
    </location>
</feature>
<name>A0A841J952_9SPHI</name>
<dbReference type="SUPFAM" id="SSF54427">
    <property type="entry name" value="NTF2-like"/>
    <property type="match status" value="1"/>
</dbReference>
<accession>A0A841J952</accession>
<evidence type="ECO:0000313" key="3">
    <source>
        <dbReference type="Proteomes" id="UP000548326"/>
    </source>
</evidence>
<dbReference type="AlphaFoldDB" id="A0A841J952"/>
<evidence type="ECO:0000313" key="2">
    <source>
        <dbReference type="EMBL" id="MBB6127244.1"/>
    </source>
</evidence>
<gene>
    <name evidence="2" type="ORF">HDF22_001350</name>
</gene>
<evidence type="ECO:0000259" key="1">
    <source>
        <dbReference type="Pfam" id="PF12680"/>
    </source>
</evidence>
<sequence length="117" mass="13316">MDTQAIALDWIDAWNKRDIDRIMTHYTDDVVFYSLTVTKRWGIADGKIVGKKKLREHFLKGLELAPNLYFEFIDMLSGTDGITIIYKRETAALVADVAVLDENGKATLVKAYYGQAR</sequence>
<dbReference type="Pfam" id="PF12680">
    <property type="entry name" value="SnoaL_2"/>
    <property type="match status" value="1"/>
</dbReference>
<comment type="caution">
    <text evidence="2">The sequence shown here is derived from an EMBL/GenBank/DDBJ whole genome shotgun (WGS) entry which is preliminary data.</text>
</comment>
<protein>
    <recommendedName>
        <fullName evidence="1">SnoaL-like domain-containing protein</fullName>
    </recommendedName>
</protein>